<dbReference type="InterPro" id="IPR016181">
    <property type="entry name" value="Acyl_CoA_acyltransferase"/>
</dbReference>
<dbReference type="Proteomes" id="UP001499951">
    <property type="component" value="Unassembled WGS sequence"/>
</dbReference>
<evidence type="ECO:0000313" key="3">
    <source>
        <dbReference type="Proteomes" id="UP001499951"/>
    </source>
</evidence>
<comment type="caution">
    <text evidence="2">The sequence shown here is derived from an EMBL/GenBank/DDBJ whole genome shotgun (WGS) entry which is preliminary data.</text>
</comment>
<evidence type="ECO:0000259" key="1">
    <source>
        <dbReference type="Pfam" id="PF13480"/>
    </source>
</evidence>
<dbReference type="SUPFAM" id="SSF55729">
    <property type="entry name" value="Acyl-CoA N-acyltransferases (Nat)"/>
    <property type="match status" value="1"/>
</dbReference>
<reference evidence="3" key="1">
    <citation type="journal article" date="2019" name="Int. J. Syst. Evol. Microbiol.">
        <title>The Global Catalogue of Microorganisms (GCM) 10K type strain sequencing project: providing services to taxonomists for standard genome sequencing and annotation.</title>
        <authorList>
            <consortium name="The Broad Institute Genomics Platform"/>
            <consortium name="The Broad Institute Genome Sequencing Center for Infectious Disease"/>
            <person name="Wu L."/>
            <person name="Ma J."/>
        </authorList>
    </citation>
    <scope>NUCLEOTIDE SEQUENCE [LARGE SCALE GENOMIC DNA]</scope>
    <source>
        <strain evidence="3">JCM 15089</strain>
    </source>
</reference>
<sequence>MIDTIAWSELSRVESLLAKSSQAEGMPGWFEALAETTLDAGERAAIVVSRAGGAPKAALPVAIGPSGIRGLTAPYTTRYAPALPDVDSAYEMGRQMRGAAGGAVRLDAIDRSDPGMAAFLKGLGENFATASYQGFVNWSEPVADFAGYWARRPSRLRTTVRRKSAATAATFTYLRDGFGPALAHYEAIQRASWKGPEPHPAFLATMVQRLAPAVRMGLLEIEGRMVAAQIWLVHGGRATIFKLVHREDAAALSPGTLLTHRMIETCLREEGVSMLDFGRGDDTYKRDWMGVCTTRIGVIAADWRYGNGLRTLAADVLPTLAGRAWRRHFGPNRAGSVATPEGDALEGTRDQGRVAAAEAF</sequence>
<name>A0ABP3PM48_9PROT</name>
<dbReference type="EMBL" id="BAAADD010000004">
    <property type="protein sequence ID" value="GAA0570090.1"/>
    <property type="molecule type" value="Genomic_DNA"/>
</dbReference>
<protein>
    <recommendedName>
        <fullName evidence="1">BioF2-like acetyltransferase domain-containing protein</fullName>
    </recommendedName>
</protein>
<proteinExistence type="predicted"/>
<dbReference type="Pfam" id="PF13480">
    <property type="entry name" value="Acetyltransf_6"/>
    <property type="match status" value="1"/>
</dbReference>
<evidence type="ECO:0000313" key="2">
    <source>
        <dbReference type="EMBL" id="GAA0570090.1"/>
    </source>
</evidence>
<gene>
    <name evidence="2" type="ORF">GCM10008942_18590</name>
</gene>
<organism evidence="2 3">
    <name type="scientific">Rhizomicrobium electricum</name>
    <dbReference type="NCBI Taxonomy" id="480070"/>
    <lineage>
        <taxon>Bacteria</taxon>
        <taxon>Pseudomonadati</taxon>
        <taxon>Pseudomonadota</taxon>
        <taxon>Alphaproteobacteria</taxon>
        <taxon>Micropepsales</taxon>
        <taxon>Micropepsaceae</taxon>
        <taxon>Rhizomicrobium</taxon>
    </lineage>
</organism>
<dbReference type="Gene3D" id="3.40.630.30">
    <property type="match status" value="1"/>
</dbReference>
<accession>A0ABP3PM48</accession>
<feature type="domain" description="BioF2-like acetyltransferase" evidence="1">
    <location>
        <begin position="155"/>
        <end position="286"/>
    </location>
</feature>
<dbReference type="InterPro" id="IPR038740">
    <property type="entry name" value="BioF2-like_GNAT_dom"/>
</dbReference>
<keyword evidence="3" id="KW-1185">Reference proteome</keyword>